<name>B4QLL2_DROSI</name>
<dbReference type="EMBL" id="CM000363">
    <property type="protein sequence ID" value="EDX09672.1"/>
    <property type="molecule type" value="Genomic_DNA"/>
</dbReference>
<reference evidence="2 3" key="1">
    <citation type="journal article" date="2007" name="Nature">
        <title>Evolution of genes and genomes on the Drosophila phylogeny.</title>
        <authorList>
            <consortium name="Drosophila 12 Genomes Consortium"/>
            <person name="Clark A.G."/>
            <person name="Eisen M.B."/>
            <person name="Smith D.R."/>
            <person name="Bergman C.M."/>
            <person name="Oliver B."/>
            <person name="Markow T.A."/>
            <person name="Kaufman T.C."/>
            <person name="Kellis M."/>
            <person name="Gelbart W."/>
            <person name="Iyer V.N."/>
            <person name="Pollard D.A."/>
            <person name="Sackton T.B."/>
            <person name="Larracuente A.M."/>
            <person name="Singh N.D."/>
            <person name="Abad J.P."/>
            <person name="Abt D.N."/>
            <person name="Adryan B."/>
            <person name="Aguade M."/>
            <person name="Akashi H."/>
            <person name="Anderson W.W."/>
            <person name="Aquadro C.F."/>
            <person name="Ardell D.H."/>
            <person name="Arguello R."/>
            <person name="Artieri C.G."/>
            <person name="Barbash D.A."/>
            <person name="Barker D."/>
            <person name="Barsanti P."/>
            <person name="Batterham P."/>
            <person name="Batzoglou S."/>
            <person name="Begun D."/>
            <person name="Bhutkar A."/>
            <person name="Blanco E."/>
            <person name="Bosak S.A."/>
            <person name="Bradley R.K."/>
            <person name="Brand A.D."/>
            <person name="Brent M.R."/>
            <person name="Brooks A.N."/>
            <person name="Brown R.H."/>
            <person name="Butlin R.K."/>
            <person name="Caggese C."/>
            <person name="Calvi B.R."/>
            <person name="Bernardo de Carvalho A."/>
            <person name="Caspi A."/>
            <person name="Castrezana S."/>
            <person name="Celniker S.E."/>
            <person name="Chang J.L."/>
            <person name="Chapple C."/>
            <person name="Chatterji S."/>
            <person name="Chinwalla A."/>
            <person name="Civetta A."/>
            <person name="Clifton S.W."/>
            <person name="Comeron J.M."/>
            <person name="Costello J.C."/>
            <person name="Coyne J.A."/>
            <person name="Daub J."/>
            <person name="David R.G."/>
            <person name="Delcher A.L."/>
            <person name="Delehaunty K."/>
            <person name="Do C.B."/>
            <person name="Ebling H."/>
            <person name="Edwards K."/>
            <person name="Eickbush T."/>
            <person name="Evans J.D."/>
            <person name="Filipski A."/>
            <person name="Findeiss S."/>
            <person name="Freyhult E."/>
            <person name="Fulton L."/>
            <person name="Fulton R."/>
            <person name="Garcia A.C."/>
            <person name="Gardiner A."/>
            <person name="Garfield D.A."/>
            <person name="Garvin B.E."/>
            <person name="Gibson G."/>
            <person name="Gilbert D."/>
            <person name="Gnerre S."/>
            <person name="Godfrey J."/>
            <person name="Good R."/>
            <person name="Gotea V."/>
            <person name="Gravely B."/>
            <person name="Greenberg A.J."/>
            <person name="Griffiths-Jones S."/>
            <person name="Gross S."/>
            <person name="Guigo R."/>
            <person name="Gustafson E.A."/>
            <person name="Haerty W."/>
            <person name="Hahn M.W."/>
            <person name="Halligan D.L."/>
            <person name="Halpern A.L."/>
            <person name="Halter G.M."/>
            <person name="Han M.V."/>
            <person name="Heger A."/>
            <person name="Hillier L."/>
            <person name="Hinrichs A.S."/>
            <person name="Holmes I."/>
            <person name="Hoskins R.A."/>
            <person name="Hubisz M.J."/>
            <person name="Hultmark D."/>
            <person name="Huntley M.A."/>
            <person name="Jaffe D.B."/>
            <person name="Jagadeeshan S."/>
            <person name="Jeck W.R."/>
            <person name="Johnson J."/>
            <person name="Jones C.D."/>
            <person name="Jordan W.C."/>
            <person name="Karpen G.H."/>
            <person name="Kataoka E."/>
            <person name="Keightley P.D."/>
            <person name="Kheradpour P."/>
            <person name="Kirkness E.F."/>
            <person name="Koerich L.B."/>
            <person name="Kristiansen K."/>
            <person name="Kudrna D."/>
            <person name="Kulathinal R.J."/>
            <person name="Kumar S."/>
            <person name="Kwok R."/>
            <person name="Lander E."/>
            <person name="Langley C.H."/>
            <person name="Lapoint R."/>
            <person name="Lazzaro B.P."/>
            <person name="Lee S.J."/>
            <person name="Levesque L."/>
            <person name="Li R."/>
            <person name="Lin C.F."/>
            <person name="Lin M.F."/>
            <person name="Lindblad-Toh K."/>
            <person name="Llopart A."/>
            <person name="Long M."/>
            <person name="Low L."/>
            <person name="Lozovsky E."/>
            <person name="Lu J."/>
            <person name="Luo M."/>
            <person name="Machado C.A."/>
            <person name="Makalowski W."/>
            <person name="Marzo M."/>
            <person name="Matsuda M."/>
            <person name="Matzkin L."/>
            <person name="McAllister B."/>
            <person name="McBride C.S."/>
            <person name="McKernan B."/>
            <person name="McKernan K."/>
            <person name="Mendez-Lago M."/>
            <person name="Minx P."/>
            <person name="Mollenhauer M.U."/>
            <person name="Montooth K."/>
            <person name="Mount S.M."/>
            <person name="Mu X."/>
            <person name="Myers E."/>
            <person name="Negre B."/>
            <person name="Newfeld S."/>
            <person name="Nielsen R."/>
            <person name="Noor M.A."/>
            <person name="O'Grady P."/>
            <person name="Pachter L."/>
            <person name="Papaceit M."/>
            <person name="Parisi M.J."/>
            <person name="Parisi M."/>
            <person name="Parts L."/>
            <person name="Pedersen J.S."/>
            <person name="Pesole G."/>
            <person name="Phillippy A.M."/>
            <person name="Ponting C.P."/>
            <person name="Pop M."/>
            <person name="Porcelli D."/>
            <person name="Powell J.R."/>
            <person name="Prohaska S."/>
            <person name="Pruitt K."/>
            <person name="Puig M."/>
            <person name="Quesneville H."/>
            <person name="Ram K.R."/>
            <person name="Rand D."/>
            <person name="Rasmussen M.D."/>
            <person name="Reed L.K."/>
            <person name="Reenan R."/>
            <person name="Reily A."/>
            <person name="Remington K.A."/>
            <person name="Rieger T.T."/>
            <person name="Ritchie M.G."/>
            <person name="Robin C."/>
            <person name="Rogers Y.H."/>
            <person name="Rohde C."/>
            <person name="Rozas J."/>
            <person name="Rubenfield M.J."/>
            <person name="Ruiz A."/>
            <person name="Russo S."/>
            <person name="Salzberg S.L."/>
            <person name="Sanchez-Gracia A."/>
            <person name="Saranga D.J."/>
            <person name="Sato H."/>
            <person name="Schaeffer S.W."/>
            <person name="Schatz M.C."/>
            <person name="Schlenke T."/>
            <person name="Schwartz R."/>
            <person name="Segarra C."/>
            <person name="Singh R.S."/>
            <person name="Sirot L."/>
            <person name="Sirota M."/>
            <person name="Sisneros N.B."/>
            <person name="Smith C.D."/>
            <person name="Smith T.F."/>
            <person name="Spieth J."/>
            <person name="Stage D.E."/>
            <person name="Stark A."/>
            <person name="Stephan W."/>
            <person name="Strausberg R.L."/>
            <person name="Strempel S."/>
            <person name="Sturgill D."/>
            <person name="Sutton G."/>
            <person name="Sutton G.G."/>
            <person name="Tao W."/>
            <person name="Teichmann S."/>
            <person name="Tobari Y.N."/>
            <person name="Tomimura Y."/>
            <person name="Tsolas J.M."/>
            <person name="Valente V.L."/>
            <person name="Venter E."/>
            <person name="Venter J.C."/>
            <person name="Vicario S."/>
            <person name="Vieira F.G."/>
            <person name="Vilella A.J."/>
            <person name="Villasante A."/>
            <person name="Walenz B."/>
            <person name="Wang J."/>
            <person name="Wasserman M."/>
            <person name="Watts T."/>
            <person name="Wilson D."/>
            <person name="Wilson R.K."/>
            <person name="Wing R.A."/>
            <person name="Wolfner M.F."/>
            <person name="Wong A."/>
            <person name="Wong G.K."/>
            <person name="Wu C.I."/>
            <person name="Wu G."/>
            <person name="Yamamoto D."/>
            <person name="Yang H.P."/>
            <person name="Yang S.P."/>
            <person name="Yorke J.A."/>
            <person name="Yoshida K."/>
            <person name="Zdobnov E."/>
            <person name="Zhang P."/>
            <person name="Zhang Y."/>
            <person name="Zimin A.V."/>
            <person name="Baldwin J."/>
            <person name="Abdouelleil A."/>
            <person name="Abdulkadir J."/>
            <person name="Abebe A."/>
            <person name="Abera B."/>
            <person name="Abreu J."/>
            <person name="Acer S.C."/>
            <person name="Aftuck L."/>
            <person name="Alexander A."/>
            <person name="An P."/>
            <person name="Anderson E."/>
            <person name="Anderson S."/>
            <person name="Arachi H."/>
            <person name="Azer M."/>
            <person name="Bachantsang P."/>
            <person name="Barry A."/>
            <person name="Bayul T."/>
            <person name="Berlin A."/>
            <person name="Bessette D."/>
            <person name="Bloom T."/>
            <person name="Blye J."/>
            <person name="Boguslavskiy L."/>
            <person name="Bonnet C."/>
            <person name="Boukhgalter B."/>
            <person name="Bourzgui I."/>
            <person name="Brown A."/>
            <person name="Cahill P."/>
            <person name="Channer S."/>
            <person name="Cheshatsang Y."/>
            <person name="Chuda L."/>
            <person name="Citroen M."/>
            <person name="Collymore A."/>
            <person name="Cooke P."/>
            <person name="Costello M."/>
            <person name="D'Aco K."/>
            <person name="Daza R."/>
            <person name="De Haan G."/>
            <person name="DeGray S."/>
            <person name="DeMaso C."/>
            <person name="Dhargay N."/>
            <person name="Dooley K."/>
            <person name="Dooley E."/>
            <person name="Doricent M."/>
            <person name="Dorje P."/>
            <person name="Dorjee K."/>
            <person name="Dupes A."/>
            <person name="Elong R."/>
            <person name="Falk J."/>
            <person name="Farina A."/>
            <person name="Faro S."/>
            <person name="Ferguson D."/>
            <person name="Fisher S."/>
            <person name="Foley C.D."/>
            <person name="Franke A."/>
            <person name="Friedrich D."/>
            <person name="Gadbois L."/>
            <person name="Gearin G."/>
            <person name="Gearin C.R."/>
            <person name="Giannoukos G."/>
            <person name="Goode T."/>
            <person name="Graham J."/>
            <person name="Grandbois E."/>
            <person name="Grewal S."/>
            <person name="Gyaltsen K."/>
            <person name="Hafez N."/>
            <person name="Hagos B."/>
            <person name="Hall J."/>
            <person name="Henson C."/>
            <person name="Hollinger A."/>
            <person name="Honan T."/>
            <person name="Huard M.D."/>
            <person name="Hughes L."/>
            <person name="Hurhula B."/>
            <person name="Husby M.E."/>
            <person name="Kamat A."/>
            <person name="Kanga B."/>
            <person name="Kashin S."/>
            <person name="Khazanovich D."/>
            <person name="Kisner P."/>
            <person name="Lance K."/>
            <person name="Lara M."/>
            <person name="Lee W."/>
            <person name="Lennon N."/>
            <person name="Letendre F."/>
            <person name="LeVine R."/>
            <person name="Lipovsky A."/>
            <person name="Liu X."/>
            <person name="Liu J."/>
            <person name="Liu S."/>
            <person name="Lokyitsang T."/>
            <person name="Lokyitsang Y."/>
            <person name="Lubonja R."/>
            <person name="Lui A."/>
            <person name="MacDonald P."/>
            <person name="Magnisalis V."/>
            <person name="Maru K."/>
            <person name="Matthews C."/>
            <person name="McCusker W."/>
            <person name="McDonough S."/>
            <person name="Mehta T."/>
            <person name="Meldrim J."/>
            <person name="Meneus L."/>
            <person name="Mihai O."/>
            <person name="Mihalev A."/>
            <person name="Mihova T."/>
            <person name="Mittelman R."/>
            <person name="Mlenga V."/>
            <person name="Montmayeur A."/>
            <person name="Mulrain L."/>
            <person name="Navidi A."/>
            <person name="Naylor J."/>
            <person name="Negash T."/>
            <person name="Nguyen T."/>
            <person name="Nguyen N."/>
            <person name="Nicol R."/>
            <person name="Norbu C."/>
            <person name="Norbu N."/>
            <person name="Novod N."/>
            <person name="O'Neill B."/>
            <person name="Osman S."/>
            <person name="Markiewicz E."/>
            <person name="Oyono O.L."/>
            <person name="Patti C."/>
            <person name="Phunkhang P."/>
            <person name="Pierre F."/>
            <person name="Priest M."/>
            <person name="Raghuraman S."/>
            <person name="Rege F."/>
            <person name="Reyes R."/>
            <person name="Rise C."/>
            <person name="Rogov P."/>
            <person name="Ross K."/>
            <person name="Ryan E."/>
            <person name="Settipalli S."/>
            <person name="Shea T."/>
            <person name="Sherpa N."/>
            <person name="Shi L."/>
            <person name="Shih D."/>
            <person name="Sparrow T."/>
            <person name="Spaulding J."/>
            <person name="Stalker J."/>
            <person name="Stange-Thomann N."/>
            <person name="Stavropoulos S."/>
            <person name="Stone C."/>
            <person name="Strader C."/>
            <person name="Tesfaye S."/>
            <person name="Thomson T."/>
            <person name="Thoulutsang Y."/>
            <person name="Thoulutsang D."/>
            <person name="Topham K."/>
            <person name="Topping I."/>
            <person name="Tsamla T."/>
            <person name="Vassiliev H."/>
            <person name="Vo A."/>
            <person name="Wangchuk T."/>
            <person name="Wangdi T."/>
            <person name="Weiand M."/>
            <person name="Wilkinson J."/>
            <person name="Wilson A."/>
            <person name="Yadav S."/>
            <person name="Young G."/>
            <person name="Yu Q."/>
            <person name="Zembek L."/>
            <person name="Zhong D."/>
            <person name="Zimmer A."/>
            <person name="Zwirko Z."/>
            <person name="Jaffe D.B."/>
            <person name="Alvarez P."/>
            <person name="Brockman W."/>
            <person name="Butler J."/>
            <person name="Chin C."/>
            <person name="Gnerre S."/>
            <person name="Grabherr M."/>
            <person name="Kleber M."/>
            <person name="Mauceli E."/>
            <person name="MacCallum I."/>
        </authorList>
    </citation>
    <scope>NUCLEOTIDE SEQUENCE [LARGE SCALE GENOMIC DNA]</scope>
    <source>
        <strain evidence="3">white501</strain>
    </source>
</reference>
<feature type="non-terminal residue" evidence="2">
    <location>
        <position position="1"/>
    </location>
</feature>
<feature type="region of interest" description="Disordered" evidence="1">
    <location>
        <begin position="86"/>
        <end position="188"/>
    </location>
</feature>
<dbReference type="OrthoDB" id="5982258at2759"/>
<feature type="compositionally biased region" description="Polar residues" evidence="1">
    <location>
        <begin position="135"/>
        <end position="155"/>
    </location>
</feature>
<sequence>CPWFNPYFSHCSQRFSPPTFVHHLDKNQQTTYKSIESVLNFLESDNPGSTDSEVRKILTLHIPITEYDTLGSESDNDVSARALNSAKYRAQRDTQDETSSSSETTPTSMTRKSKPPFAARKGGKPGTSGKRHVRSSSGYSSHNEETTFSISNYPPNYQDHINPPARFSDANDKTKTQTSPRMRANQKLHREAFQINV</sequence>
<dbReference type="HOGENOM" id="CLU_1387313_0_0_1"/>
<proteinExistence type="predicted"/>
<evidence type="ECO:0000313" key="3">
    <source>
        <dbReference type="Proteomes" id="UP000000304"/>
    </source>
</evidence>
<evidence type="ECO:0000256" key="1">
    <source>
        <dbReference type="SAM" id="MobiDB-lite"/>
    </source>
</evidence>
<dbReference type="AlphaFoldDB" id="B4QLL2"/>
<evidence type="ECO:0000313" key="2">
    <source>
        <dbReference type="EMBL" id="EDX09672.1"/>
    </source>
</evidence>
<accession>B4QLL2</accession>
<gene>
    <name evidence="2" type="primary">Dsim\GD14073</name>
    <name evidence="2" type="ORF">Dsim_GD14073</name>
</gene>
<dbReference type="Proteomes" id="UP000000304">
    <property type="component" value="Chromosome 3L"/>
</dbReference>
<dbReference type="Bgee" id="FBgn0185765">
    <property type="expression patterns" value="Expressed in adult organism"/>
</dbReference>
<organism evidence="2 3">
    <name type="scientific">Drosophila simulans</name>
    <name type="common">Fruit fly</name>
    <dbReference type="NCBI Taxonomy" id="7240"/>
    <lineage>
        <taxon>Eukaryota</taxon>
        <taxon>Metazoa</taxon>
        <taxon>Ecdysozoa</taxon>
        <taxon>Arthropoda</taxon>
        <taxon>Hexapoda</taxon>
        <taxon>Insecta</taxon>
        <taxon>Pterygota</taxon>
        <taxon>Neoptera</taxon>
        <taxon>Endopterygota</taxon>
        <taxon>Diptera</taxon>
        <taxon>Brachycera</taxon>
        <taxon>Muscomorpha</taxon>
        <taxon>Ephydroidea</taxon>
        <taxon>Drosophilidae</taxon>
        <taxon>Drosophila</taxon>
        <taxon>Sophophora</taxon>
    </lineage>
</organism>
<feature type="compositionally biased region" description="Low complexity" evidence="1">
    <location>
        <begin position="98"/>
        <end position="110"/>
    </location>
</feature>
<protein>
    <submittedName>
        <fullName evidence="2">GD14073</fullName>
    </submittedName>
</protein>
<keyword evidence="3" id="KW-1185">Reference proteome</keyword>
<dbReference type="PhylomeDB" id="B4QLL2"/>
<dbReference type="OMA" id="HLISHYC"/>
<dbReference type="STRING" id="7240.B4QLL2"/>